<accession>A0ACB6ZEP0</accession>
<protein>
    <submittedName>
        <fullName evidence="1">Uncharacterized protein</fullName>
    </submittedName>
</protein>
<organism evidence="1 2">
    <name type="scientific">Thelephora ganbajun</name>
    <name type="common">Ganba fungus</name>
    <dbReference type="NCBI Taxonomy" id="370292"/>
    <lineage>
        <taxon>Eukaryota</taxon>
        <taxon>Fungi</taxon>
        <taxon>Dikarya</taxon>
        <taxon>Basidiomycota</taxon>
        <taxon>Agaricomycotina</taxon>
        <taxon>Agaricomycetes</taxon>
        <taxon>Thelephorales</taxon>
        <taxon>Thelephoraceae</taxon>
        <taxon>Thelephora</taxon>
    </lineage>
</organism>
<name>A0ACB6ZEP0_THEGA</name>
<proteinExistence type="predicted"/>
<gene>
    <name evidence="1" type="ORF">BDM02DRAFT_3116375</name>
</gene>
<keyword evidence="2" id="KW-1185">Reference proteome</keyword>
<reference evidence="1" key="2">
    <citation type="journal article" date="2020" name="Nat. Commun.">
        <title>Large-scale genome sequencing of mycorrhizal fungi provides insights into the early evolution of symbiotic traits.</title>
        <authorList>
            <person name="Miyauchi S."/>
            <person name="Kiss E."/>
            <person name="Kuo A."/>
            <person name="Drula E."/>
            <person name="Kohler A."/>
            <person name="Sanchez-Garcia M."/>
            <person name="Morin E."/>
            <person name="Andreopoulos B."/>
            <person name="Barry K.W."/>
            <person name="Bonito G."/>
            <person name="Buee M."/>
            <person name="Carver A."/>
            <person name="Chen C."/>
            <person name="Cichocki N."/>
            <person name="Clum A."/>
            <person name="Culley D."/>
            <person name="Crous P.W."/>
            <person name="Fauchery L."/>
            <person name="Girlanda M."/>
            <person name="Hayes R.D."/>
            <person name="Keri Z."/>
            <person name="LaButti K."/>
            <person name="Lipzen A."/>
            <person name="Lombard V."/>
            <person name="Magnuson J."/>
            <person name="Maillard F."/>
            <person name="Murat C."/>
            <person name="Nolan M."/>
            <person name="Ohm R.A."/>
            <person name="Pangilinan J."/>
            <person name="Pereira M.F."/>
            <person name="Perotto S."/>
            <person name="Peter M."/>
            <person name="Pfister S."/>
            <person name="Riley R."/>
            <person name="Sitrit Y."/>
            <person name="Stielow J.B."/>
            <person name="Szollosi G."/>
            <person name="Zifcakova L."/>
            <person name="Stursova M."/>
            <person name="Spatafora J.W."/>
            <person name="Tedersoo L."/>
            <person name="Vaario L.M."/>
            <person name="Yamada A."/>
            <person name="Yan M."/>
            <person name="Wang P."/>
            <person name="Xu J."/>
            <person name="Bruns T."/>
            <person name="Baldrian P."/>
            <person name="Vilgalys R."/>
            <person name="Dunand C."/>
            <person name="Henrissat B."/>
            <person name="Grigoriev I.V."/>
            <person name="Hibbett D."/>
            <person name="Nagy L.G."/>
            <person name="Martin F.M."/>
        </authorList>
    </citation>
    <scope>NUCLEOTIDE SEQUENCE</scope>
    <source>
        <strain evidence="1">P2</strain>
    </source>
</reference>
<dbReference type="EMBL" id="MU118024">
    <property type="protein sequence ID" value="KAF9647895.1"/>
    <property type="molecule type" value="Genomic_DNA"/>
</dbReference>
<evidence type="ECO:0000313" key="2">
    <source>
        <dbReference type="Proteomes" id="UP000886501"/>
    </source>
</evidence>
<dbReference type="Proteomes" id="UP000886501">
    <property type="component" value="Unassembled WGS sequence"/>
</dbReference>
<comment type="caution">
    <text evidence="1">The sequence shown here is derived from an EMBL/GenBank/DDBJ whole genome shotgun (WGS) entry which is preliminary data.</text>
</comment>
<reference evidence="1" key="1">
    <citation type="submission" date="2019-10" db="EMBL/GenBank/DDBJ databases">
        <authorList>
            <consortium name="DOE Joint Genome Institute"/>
            <person name="Kuo A."/>
            <person name="Miyauchi S."/>
            <person name="Kiss E."/>
            <person name="Drula E."/>
            <person name="Kohler A."/>
            <person name="Sanchez-Garcia M."/>
            <person name="Andreopoulos B."/>
            <person name="Barry K.W."/>
            <person name="Bonito G."/>
            <person name="Buee M."/>
            <person name="Carver A."/>
            <person name="Chen C."/>
            <person name="Cichocki N."/>
            <person name="Clum A."/>
            <person name="Culley D."/>
            <person name="Crous P.W."/>
            <person name="Fauchery L."/>
            <person name="Girlanda M."/>
            <person name="Hayes R."/>
            <person name="Keri Z."/>
            <person name="Labutti K."/>
            <person name="Lipzen A."/>
            <person name="Lombard V."/>
            <person name="Magnuson J."/>
            <person name="Maillard F."/>
            <person name="Morin E."/>
            <person name="Murat C."/>
            <person name="Nolan M."/>
            <person name="Ohm R."/>
            <person name="Pangilinan J."/>
            <person name="Pereira M."/>
            <person name="Perotto S."/>
            <person name="Peter M."/>
            <person name="Riley R."/>
            <person name="Sitrit Y."/>
            <person name="Stielow B."/>
            <person name="Szollosi G."/>
            <person name="Zifcakova L."/>
            <person name="Stursova M."/>
            <person name="Spatafora J.W."/>
            <person name="Tedersoo L."/>
            <person name="Vaario L.-M."/>
            <person name="Yamada A."/>
            <person name="Yan M."/>
            <person name="Wang P."/>
            <person name="Xu J."/>
            <person name="Bruns T."/>
            <person name="Baldrian P."/>
            <person name="Vilgalys R."/>
            <person name="Henrissat B."/>
            <person name="Grigoriev I.V."/>
            <person name="Hibbett D."/>
            <person name="Nagy L.G."/>
            <person name="Martin F.M."/>
        </authorList>
    </citation>
    <scope>NUCLEOTIDE SEQUENCE</scope>
    <source>
        <strain evidence="1">P2</strain>
    </source>
</reference>
<evidence type="ECO:0000313" key="1">
    <source>
        <dbReference type="EMBL" id="KAF9647895.1"/>
    </source>
</evidence>
<sequence>MPTNYGIHAMASTILLWLSLIDYVNAHIAMFTPAMWGFNVSFETFPYDNRPVAPLVDYTFNQWWFHGHLNYPPNPGDFFYLPAGKPATAELACHKGATSYCASADGGVCFGADNYPCPGSPISQFHTNGLWDLKGCALAITYESDVNKVKPEDFTIFSVNHTCVWYKDTHFQVPARMPPCPEGGCICAWFWIHSEKSGGEQNYMNGLRCKITGSVSNVGLAPAKVPRRCGADPERGVTEATPGNCTYGAKQPFYWFQKERNNMFEGTYAPPFYLDLYNFKDGAQDDIFLDSYTYIPPPSPHQTEVPTPINHPVLQPSPTNTAHQARNVRQLSTLGTFFGAVFFIVVLYAGGVF</sequence>